<feature type="transmembrane region" description="Helical" evidence="1">
    <location>
        <begin position="164"/>
        <end position="188"/>
    </location>
</feature>
<dbReference type="Proteomes" id="UP000289411">
    <property type="component" value="Unassembled WGS sequence"/>
</dbReference>
<name>A0A4Q2RD84_9HYPH</name>
<accession>A0A4Q2RD84</accession>
<comment type="caution">
    <text evidence="2">The sequence shown here is derived from an EMBL/GenBank/DDBJ whole genome shotgun (WGS) entry which is preliminary data.</text>
</comment>
<dbReference type="OrthoDB" id="7296456at2"/>
<keyword evidence="1" id="KW-0472">Membrane</keyword>
<feature type="transmembrane region" description="Helical" evidence="1">
    <location>
        <begin position="86"/>
        <end position="112"/>
    </location>
</feature>
<sequence>MLPLLILVVSCGTAALIPAIFVVTRESTKRHRQGIVEDLKFVFDTSKSGGDTIIPSFEFVKYKYSVDRDPGPGGGRGRPDFLRHHWLLSAIPFVLLCSALNALTLAMVLHVAFHQPVGASVPWLGDHADLPLFGWVLLAAYAGAALFTLRAFRQAINNFDLSPFSMLGAFVNLCFSVVSAPLLVFGVFRLGQAVGLPFDVEGPAAFPVVLVAAFAAGYFPDVAVRTVLRWSRLRLYKREATGLFEAFTSTPLEVIDGIDSETRSRLDDYHIGTVQNLAAANPLMLFVETPYGVYQIMDWVAQAQLCASVGPMALQQLWTLGIRTIFDLERVLLDPACRDDALIGAVGAILWQHHPPPPAGGAAPNLATLKADIRFRLDNPHVHRLRQIFNQVSRSLGDEARRLWPIPDAGRKPQDFDAMRRRAAV</sequence>
<evidence type="ECO:0000313" key="2">
    <source>
        <dbReference type="EMBL" id="RYB04736.1"/>
    </source>
</evidence>
<feature type="transmembrane region" description="Helical" evidence="1">
    <location>
        <begin position="132"/>
        <end position="152"/>
    </location>
</feature>
<protein>
    <submittedName>
        <fullName evidence="2">Uncharacterized protein</fullName>
    </submittedName>
</protein>
<dbReference type="EMBL" id="QYBC01000009">
    <property type="protein sequence ID" value="RYB04736.1"/>
    <property type="molecule type" value="Genomic_DNA"/>
</dbReference>
<dbReference type="RefSeq" id="WP_129219495.1">
    <property type="nucleotide sequence ID" value="NZ_QYBC01000009.1"/>
</dbReference>
<dbReference type="AlphaFoldDB" id="A0A4Q2RD84"/>
<feature type="transmembrane region" description="Helical" evidence="1">
    <location>
        <begin position="208"/>
        <end position="228"/>
    </location>
</feature>
<proteinExistence type="predicted"/>
<gene>
    <name evidence="2" type="ORF">D3272_12390</name>
</gene>
<feature type="transmembrane region" description="Helical" evidence="1">
    <location>
        <begin position="6"/>
        <end position="24"/>
    </location>
</feature>
<evidence type="ECO:0000256" key="1">
    <source>
        <dbReference type="SAM" id="Phobius"/>
    </source>
</evidence>
<keyword evidence="3" id="KW-1185">Reference proteome</keyword>
<evidence type="ECO:0000313" key="3">
    <source>
        <dbReference type="Proteomes" id="UP000289411"/>
    </source>
</evidence>
<keyword evidence="1" id="KW-1133">Transmembrane helix</keyword>
<organism evidence="2 3">
    <name type="scientific">Lichenibacterium ramalinae</name>
    <dbReference type="NCBI Taxonomy" id="2316527"/>
    <lineage>
        <taxon>Bacteria</taxon>
        <taxon>Pseudomonadati</taxon>
        <taxon>Pseudomonadota</taxon>
        <taxon>Alphaproteobacteria</taxon>
        <taxon>Hyphomicrobiales</taxon>
        <taxon>Lichenihabitantaceae</taxon>
        <taxon>Lichenibacterium</taxon>
    </lineage>
</organism>
<keyword evidence="1" id="KW-0812">Transmembrane</keyword>
<reference evidence="2 3" key="1">
    <citation type="submission" date="2018-09" db="EMBL/GenBank/DDBJ databases">
        <authorList>
            <person name="Grouzdev D.S."/>
            <person name="Krutkina M.S."/>
        </authorList>
    </citation>
    <scope>NUCLEOTIDE SEQUENCE [LARGE SCALE GENOMIC DNA]</scope>
    <source>
        <strain evidence="2 3">RmlP001</strain>
    </source>
</reference>
<reference evidence="2 3" key="2">
    <citation type="submission" date="2019-02" db="EMBL/GenBank/DDBJ databases">
        <title>'Lichenibacterium ramalinii' gen. nov. sp. nov., 'Lichenibacterium minor' gen. nov. sp. nov.</title>
        <authorList>
            <person name="Pankratov T."/>
        </authorList>
    </citation>
    <scope>NUCLEOTIDE SEQUENCE [LARGE SCALE GENOMIC DNA]</scope>
    <source>
        <strain evidence="2 3">RmlP001</strain>
    </source>
</reference>